<name>A0A1A2NX90_MYCSD</name>
<dbReference type="AlphaFoldDB" id="A0A1A2NX90"/>
<organism evidence="1 2">
    <name type="scientific">Mycolicibacter sinensis (strain JDM601)</name>
    <name type="common">Mycobacterium sinense</name>
    <dbReference type="NCBI Taxonomy" id="875328"/>
    <lineage>
        <taxon>Bacteria</taxon>
        <taxon>Bacillati</taxon>
        <taxon>Actinomycetota</taxon>
        <taxon>Actinomycetes</taxon>
        <taxon>Mycobacteriales</taxon>
        <taxon>Mycobacteriaceae</taxon>
        <taxon>Mycolicibacter</taxon>
    </lineage>
</organism>
<dbReference type="Proteomes" id="UP000093943">
    <property type="component" value="Unassembled WGS sequence"/>
</dbReference>
<comment type="caution">
    <text evidence="1">The sequence shown here is derived from an EMBL/GenBank/DDBJ whole genome shotgun (WGS) entry which is preliminary data.</text>
</comment>
<evidence type="ECO:0000313" key="2">
    <source>
        <dbReference type="Proteomes" id="UP000093943"/>
    </source>
</evidence>
<dbReference type="RefSeq" id="WP_064920987.1">
    <property type="nucleotide sequence ID" value="NZ_LZJK01000050.1"/>
</dbReference>
<protein>
    <submittedName>
        <fullName evidence="1">Uncharacterized protein</fullName>
    </submittedName>
</protein>
<dbReference type="EMBL" id="LZKG01000142">
    <property type="protein sequence ID" value="OBI25923.1"/>
    <property type="molecule type" value="Genomic_DNA"/>
</dbReference>
<evidence type="ECO:0000313" key="1">
    <source>
        <dbReference type="EMBL" id="OBI25923.1"/>
    </source>
</evidence>
<dbReference type="OrthoDB" id="3886596at2"/>
<sequence length="1132" mass="124140">MVAGQRSLSEWMSDEEHRLRQALAPVSLVVETNFSADEISQIQYRYGQAATALLGRGYSHRDIIKKYPALTLTALVGHAALAYDQGKYWDEFFAELGRQRDLNFENALRHALGGLLDKFKLARFPTLEDQHQYVMTFAMHAGIPVHCLADLLRVVDEHLTQGRDASGAALIEWLDEPGKEHRTFSLDVPVRNFIHYGGTFAVDILDRIIEVVDATLTNPELLDSGLDSSTTGLPDVIVDELVQQLRDNPLGWQGRRATRAGVQRRPVLHYAADDDQLLVAIPYPRTGPESPWRMSFDGKVREVYAQRGWGVTSDDQPPTLVSIPEPVREILLWHSGSEQSFTLSTVDKADPLLVFSADGAWIPKRELLKRGTVWAIYPSSGELVDPRSGQPVATAVTGTPAGWRGWCSALVDLETVDSIQLRRAGELVGRARSVRRDTTPTFELGELIAGCLTVDGRKVYSSRPWVMLPVDMSPEPTSWRIRTRRFDGTDWIVDDSWDSAEEPTCVDPFDDSADTQLGLFEIVVSGPLGADIRAVVFIAEGLSVDFDNPPRFPVAGGLSPSAAMISSQFELTVSDSWLEFDRGDRSRTISVGDGADSVDLVIQPPSVEIRTGLVGQPAPWRSSAEAYTPDGLGEDRFVAIQAPGISSVQFVFLNSVGAVTQTETQPRRKAGDVYEVSTRRFVDTARNSGTGRLIARIINDEGKQVDVTVVAVRPPTFCSGAHLADGELVFHNLLAADDLAVNIWCATAPWLEPRAIPLVGDRAVLPAELIEAGPLVCEVFADDPWTAVEPPRWPGPSAVRVDQPGWVSEGASAKLSRFLAGEGPAPDAVSAMPEVWSALRFPATGDVSSQRIESALTRILRTEPRAALEALGNSTIALEDKMALLIRTELVNCSFAADFTLNELHADPWFGCMVELSDLAALHRARDKKRAERAETLAYLKDKGGRRLIESLRTGKFDYVREGSFARNVMAMDSMPIEQVDAILDELRLVPGALLGSGARMAAAVEAFQHRAEWTVSGWSDSFAAQLSHVLTPIRRTCPPAYQVIGLRNSLLDGLDLQQCPWMLLTLQSLTLAVLARLEAHGRITGQYLNSGLLATWTRLAELAPRLVSTDLLIAEALVVHYCHGDLIGDES</sequence>
<reference evidence="2" key="1">
    <citation type="submission" date="2016-06" db="EMBL/GenBank/DDBJ databases">
        <authorList>
            <person name="Sutton G."/>
            <person name="Brinkac L."/>
            <person name="Sanka R."/>
            <person name="Adams M."/>
            <person name="Lau E."/>
            <person name="Sam S."/>
            <person name="Sreng N."/>
            <person name="Him V."/>
            <person name="Kerleguer A."/>
            <person name="Cheng S."/>
        </authorList>
    </citation>
    <scope>NUCLEOTIDE SEQUENCE [LARGE SCALE GENOMIC DNA]</scope>
    <source>
        <strain evidence="2">E1876</strain>
    </source>
</reference>
<proteinExistence type="predicted"/>
<accession>A0A1A2NX90</accession>
<gene>
    <name evidence="1" type="ORF">A5710_07875</name>
</gene>